<keyword evidence="5 8" id="KW-0539">Nucleus</keyword>
<feature type="region of interest" description="Disordered" evidence="9">
    <location>
        <begin position="157"/>
        <end position="198"/>
    </location>
</feature>
<comment type="caution">
    <text evidence="10">The sequence shown here is derived from an EMBL/GenBank/DDBJ whole genome shotgun (WGS) entry which is preliminary data.</text>
</comment>
<feature type="compositionally biased region" description="Basic residues" evidence="9">
    <location>
        <begin position="445"/>
        <end position="463"/>
    </location>
</feature>
<gene>
    <name evidence="10" type="ORF">GOMPHAMPRED_007946</name>
</gene>
<feature type="compositionally biased region" description="Basic and acidic residues" evidence="9">
    <location>
        <begin position="363"/>
        <end position="384"/>
    </location>
</feature>
<dbReference type="GO" id="GO:0006270">
    <property type="term" value="P:DNA replication initiation"/>
    <property type="evidence" value="ECO:0007669"/>
    <property type="project" value="UniProtKB-UniRule"/>
</dbReference>
<feature type="compositionally biased region" description="Basic residues" evidence="9">
    <location>
        <begin position="341"/>
        <end position="352"/>
    </location>
</feature>
<dbReference type="PANTHER" id="PTHR28124">
    <property type="entry name" value="DNA REPLICATION REGULATOR SLD2"/>
    <property type="match status" value="1"/>
</dbReference>
<dbReference type="GO" id="GO:0003697">
    <property type="term" value="F:single-stranded DNA binding"/>
    <property type="evidence" value="ECO:0007669"/>
    <property type="project" value="TreeGrafter"/>
</dbReference>
<evidence type="ECO:0000256" key="5">
    <source>
        <dbReference type="ARBA" id="ARBA00023242"/>
    </source>
</evidence>
<dbReference type="GO" id="GO:0031261">
    <property type="term" value="C:DNA replication preinitiation complex"/>
    <property type="evidence" value="ECO:0007669"/>
    <property type="project" value="TreeGrafter"/>
</dbReference>
<accession>A0A8H3EXN6</accession>
<evidence type="ECO:0000313" key="11">
    <source>
        <dbReference type="Proteomes" id="UP000664169"/>
    </source>
</evidence>
<feature type="region of interest" description="Disordered" evidence="9">
    <location>
        <begin position="295"/>
        <end position="463"/>
    </location>
</feature>
<dbReference type="InterPro" id="IPR040203">
    <property type="entry name" value="Sld2"/>
</dbReference>
<dbReference type="PANTHER" id="PTHR28124:SF1">
    <property type="entry name" value="DNA REPLICATION REGULATOR SLD2"/>
    <property type="match status" value="1"/>
</dbReference>
<evidence type="ECO:0000256" key="6">
    <source>
        <dbReference type="ARBA" id="ARBA00023306"/>
    </source>
</evidence>
<comment type="subcellular location">
    <subcellularLocation>
        <location evidence="1 8">Nucleus</location>
    </subcellularLocation>
</comment>
<keyword evidence="11" id="KW-1185">Reference proteome</keyword>
<proteinExistence type="inferred from homology"/>
<dbReference type="Pfam" id="PF11719">
    <property type="entry name" value="Drc1-Sld2"/>
    <property type="match status" value="1"/>
</dbReference>
<sequence length="463" mass="51769">MCAEQSSALEMRQQTLRSELKIWERTFVEANGGRKAGKEDIKNNPEIAAKYKEYNKLRTQISDVSTESTASTPKKSRKRRIETQEDVGYHTAQHPALIDPYDIPQHMLSTPKIIRTVIGPTPQKNGQVLGLFDMLSPSSTRTATPSKSIAAVSGPVINSNTMQTPSKRRSSNHVSTIGHLEATPSGSSKRRCIGSTQTPSVQRQHALTNLTPSSNRLNMPEQIDPDQTPAFLKRVSDPSIFTNLTTELGTDIAYPPPSLRLRRKPVGRSLSQLVRSLREQEDQRLDDELALMREIETGETTDRTKAVTQDNQPGDLPLGADGEHELTEQELSNKENESKTLWRKKGQKRTTRRANIGVNKAKWKPETEWQCGHESDGDSQDRVVETQSTDQDPNYKEQGESKPQHESTEQVATKDVSAANKQTARSKKPRKINPNAVAHANFRSLKIKNKNSKGRKGGRFGRR</sequence>
<dbReference type="GO" id="GO:0000727">
    <property type="term" value="P:double-strand break repair via break-induced replication"/>
    <property type="evidence" value="ECO:0007669"/>
    <property type="project" value="TreeGrafter"/>
</dbReference>
<protein>
    <recommendedName>
        <fullName evidence="3 8">DNA replication regulator SLD2</fullName>
    </recommendedName>
</protein>
<organism evidence="10 11">
    <name type="scientific">Gomphillus americanus</name>
    <dbReference type="NCBI Taxonomy" id="1940652"/>
    <lineage>
        <taxon>Eukaryota</taxon>
        <taxon>Fungi</taxon>
        <taxon>Dikarya</taxon>
        <taxon>Ascomycota</taxon>
        <taxon>Pezizomycotina</taxon>
        <taxon>Lecanoromycetes</taxon>
        <taxon>OSLEUM clade</taxon>
        <taxon>Ostropomycetidae</taxon>
        <taxon>Ostropales</taxon>
        <taxon>Graphidaceae</taxon>
        <taxon>Gomphilloideae</taxon>
        <taxon>Gomphillus</taxon>
    </lineage>
</organism>
<evidence type="ECO:0000256" key="4">
    <source>
        <dbReference type="ARBA" id="ARBA00022705"/>
    </source>
</evidence>
<keyword evidence="4 8" id="KW-0235">DNA replication</keyword>
<comment type="function">
    <text evidence="7 8">Has a role in the initiation of DNA replication. Required at S-phase checkpoint.</text>
</comment>
<feature type="region of interest" description="Disordered" evidence="9">
    <location>
        <begin position="60"/>
        <end position="88"/>
    </location>
</feature>
<evidence type="ECO:0000256" key="8">
    <source>
        <dbReference type="RuleBase" id="RU367067"/>
    </source>
</evidence>
<dbReference type="InterPro" id="IPR021110">
    <property type="entry name" value="DNA_rep_checkpnt_protein"/>
</dbReference>
<dbReference type="CDD" id="cd22289">
    <property type="entry name" value="RecQL4_SLD2_NTD"/>
    <property type="match status" value="1"/>
</dbReference>
<dbReference type="GO" id="GO:1902977">
    <property type="term" value="P:mitotic DNA replication preinitiation complex assembly"/>
    <property type="evidence" value="ECO:0007669"/>
    <property type="project" value="TreeGrafter"/>
</dbReference>
<evidence type="ECO:0000256" key="2">
    <source>
        <dbReference type="ARBA" id="ARBA00007276"/>
    </source>
</evidence>
<dbReference type="OrthoDB" id="8775810at2759"/>
<feature type="compositionally biased region" description="Basic and acidic residues" evidence="9">
    <location>
        <begin position="393"/>
        <end position="408"/>
    </location>
</feature>
<evidence type="ECO:0000256" key="9">
    <source>
        <dbReference type="SAM" id="MobiDB-lite"/>
    </source>
</evidence>
<evidence type="ECO:0000256" key="7">
    <source>
        <dbReference type="ARBA" id="ARBA00025253"/>
    </source>
</evidence>
<comment type="similarity">
    <text evidence="2 8">Belongs to the SLD2 family.</text>
</comment>
<evidence type="ECO:0000256" key="1">
    <source>
        <dbReference type="ARBA" id="ARBA00004123"/>
    </source>
</evidence>
<feature type="compositionally biased region" description="Basic and acidic residues" evidence="9">
    <location>
        <begin position="321"/>
        <end position="340"/>
    </location>
</feature>
<dbReference type="AlphaFoldDB" id="A0A8H3EXN6"/>
<evidence type="ECO:0000313" key="10">
    <source>
        <dbReference type="EMBL" id="CAF9913515.1"/>
    </source>
</evidence>
<evidence type="ECO:0000256" key="3">
    <source>
        <dbReference type="ARBA" id="ARBA00018363"/>
    </source>
</evidence>
<feature type="compositionally biased region" description="Polar residues" evidence="9">
    <location>
        <begin position="60"/>
        <end position="73"/>
    </location>
</feature>
<dbReference type="Proteomes" id="UP000664169">
    <property type="component" value="Unassembled WGS sequence"/>
</dbReference>
<dbReference type="GO" id="GO:0003688">
    <property type="term" value="F:DNA replication origin binding"/>
    <property type="evidence" value="ECO:0007669"/>
    <property type="project" value="TreeGrafter"/>
</dbReference>
<dbReference type="EMBL" id="CAJPDQ010000008">
    <property type="protein sequence ID" value="CAF9913515.1"/>
    <property type="molecule type" value="Genomic_DNA"/>
</dbReference>
<reference evidence="10" key="1">
    <citation type="submission" date="2021-03" db="EMBL/GenBank/DDBJ databases">
        <authorList>
            <person name="Tagirdzhanova G."/>
        </authorList>
    </citation>
    <scope>NUCLEOTIDE SEQUENCE</scope>
</reference>
<feature type="compositionally biased region" description="Basic and acidic residues" evidence="9">
    <location>
        <begin position="295"/>
        <end position="305"/>
    </location>
</feature>
<keyword evidence="6 8" id="KW-0131">Cell cycle</keyword>
<dbReference type="FunFam" id="1.10.10.1460:FF:000001">
    <property type="entry name" value="DNA replication regulator Sld2"/>
    <property type="match status" value="1"/>
</dbReference>
<name>A0A8H3EXN6_9LECA</name>
<dbReference type="Gene3D" id="1.10.10.1460">
    <property type="match status" value="1"/>
</dbReference>